<evidence type="ECO:0000313" key="6">
    <source>
        <dbReference type="EMBL" id="GER32665.1"/>
    </source>
</evidence>
<gene>
    <name evidence="6" type="ORF">STAS_08739</name>
</gene>
<feature type="region of interest" description="Disordered" evidence="4">
    <location>
        <begin position="83"/>
        <end position="145"/>
    </location>
</feature>
<dbReference type="AlphaFoldDB" id="A0A5A7PIG8"/>
<feature type="domain" description="RRM" evidence="5">
    <location>
        <begin position="7"/>
        <end position="84"/>
    </location>
</feature>
<sequence>MTIDANTSIYVGNLPYDITEEVIRREFYMYGAILAVKIINDRATGGRCYGFVTFANPRSAMQAMKEMDGKTIDGRVVKVNEVKTRGGRANFNHERSRHDTDRSTDGDRGRDPGRVGSHDRKRHLEEHWERSQEQDRNKERSHDRKRDLYIDEKRFRVSSRHMDDAEQEHGRKHELHTEKDTDEKIEEQRSTNDHRSRGEFKHQQLPFRKRQELFVSLKSLLVVVALHDWPFKRSRFDDHGIRELSLESFNDDEDQGKSNLAISNRKLEGLRQEISQMEELIADKQEVVSKLQEKCQVNISFFSDSLNQLEDSLLSARKLTSCRHLQLAKMHKIYQQIQDYDERFKRSEQELQWLINSTTVELGNDGGGNGD</sequence>
<dbReference type="CDD" id="cd00590">
    <property type="entry name" value="RRM_SF"/>
    <property type="match status" value="1"/>
</dbReference>
<dbReference type="Gene3D" id="3.30.70.330">
    <property type="match status" value="1"/>
</dbReference>
<dbReference type="PROSITE" id="PS50102">
    <property type="entry name" value="RRM"/>
    <property type="match status" value="1"/>
</dbReference>
<evidence type="ECO:0000256" key="1">
    <source>
        <dbReference type="ARBA" id="ARBA00022884"/>
    </source>
</evidence>
<evidence type="ECO:0000256" key="4">
    <source>
        <dbReference type="SAM" id="MobiDB-lite"/>
    </source>
</evidence>
<feature type="region of interest" description="Disordered" evidence="4">
    <location>
        <begin position="158"/>
        <end position="202"/>
    </location>
</feature>
<dbReference type="SUPFAM" id="SSF54928">
    <property type="entry name" value="RNA-binding domain, RBD"/>
    <property type="match status" value="1"/>
</dbReference>
<feature type="coiled-coil region" evidence="3">
    <location>
        <begin position="260"/>
        <end position="294"/>
    </location>
</feature>
<dbReference type="EMBL" id="BKCP01004627">
    <property type="protein sequence ID" value="GER32665.1"/>
    <property type="molecule type" value="Genomic_DNA"/>
</dbReference>
<dbReference type="InterPro" id="IPR012677">
    <property type="entry name" value="Nucleotide-bd_a/b_plait_sf"/>
</dbReference>
<evidence type="ECO:0000256" key="2">
    <source>
        <dbReference type="PROSITE-ProRule" id="PRU00176"/>
    </source>
</evidence>
<dbReference type="GO" id="GO:0005634">
    <property type="term" value="C:nucleus"/>
    <property type="evidence" value="ECO:0007669"/>
    <property type="project" value="TreeGrafter"/>
</dbReference>
<organism evidence="6 7">
    <name type="scientific">Striga asiatica</name>
    <name type="common">Asiatic witchweed</name>
    <name type="synonym">Buchnera asiatica</name>
    <dbReference type="NCBI Taxonomy" id="4170"/>
    <lineage>
        <taxon>Eukaryota</taxon>
        <taxon>Viridiplantae</taxon>
        <taxon>Streptophyta</taxon>
        <taxon>Embryophyta</taxon>
        <taxon>Tracheophyta</taxon>
        <taxon>Spermatophyta</taxon>
        <taxon>Magnoliopsida</taxon>
        <taxon>eudicotyledons</taxon>
        <taxon>Gunneridae</taxon>
        <taxon>Pentapetalae</taxon>
        <taxon>asterids</taxon>
        <taxon>lamiids</taxon>
        <taxon>Lamiales</taxon>
        <taxon>Orobanchaceae</taxon>
        <taxon>Buchnereae</taxon>
        <taxon>Striga</taxon>
    </lineage>
</organism>
<keyword evidence="3" id="KW-0175">Coiled coil</keyword>
<protein>
    <submittedName>
        <fullName evidence="6">RNA-binding protein 25</fullName>
    </submittedName>
</protein>
<dbReference type="InterPro" id="IPR035979">
    <property type="entry name" value="RBD_domain_sf"/>
</dbReference>
<dbReference type="OrthoDB" id="272703at2759"/>
<keyword evidence="7" id="KW-1185">Reference proteome</keyword>
<dbReference type="InterPro" id="IPR050886">
    <property type="entry name" value="RNA-binding_reg"/>
</dbReference>
<dbReference type="GO" id="GO:0005739">
    <property type="term" value="C:mitochondrion"/>
    <property type="evidence" value="ECO:0007669"/>
    <property type="project" value="TreeGrafter"/>
</dbReference>
<reference evidence="7" key="1">
    <citation type="journal article" date="2019" name="Curr. Biol.">
        <title>Genome Sequence of Striga asiatica Provides Insight into the Evolution of Plant Parasitism.</title>
        <authorList>
            <person name="Yoshida S."/>
            <person name="Kim S."/>
            <person name="Wafula E.K."/>
            <person name="Tanskanen J."/>
            <person name="Kim Y.M."/>
            <person name="Honaas L."/>
            <person name="Yang Z."/>
            <person name="Spallek T."/>
            <person name="Conn C.E."/>
            <person name="Ichihashi Y."/>
            <person name="Cheong K."/>
            <person name="Cui S."/>
            <person name="Der J.P."/>
            <person name="Gundlach H."/>
            <person name="Jiao Y."/>
            <person name="Hori C."/>
            <person name="Ishida J.K."/>
            <person name="Kasahara H."/>
            <person name="Kiba T."/>
            <person name="Kim M.S."/>
            <person name="Koo N."/>
            <person name="Laohavisit A."/>
            <person name="Lee Y.H."/>
            <person name="Lumba S."/>
            <person name="McCourt P."/>
            <person name="Mortimer J.C."/>
            <person name="Mutuku J.M."/>
            <person name="Nomura T."/>
            <person name="Sasaki-Sekimoto Y."/>
            <person name="Seto Y."/>
            <person name="Wang Y."/>
            <person name="Wakatake T."/>
            <person name="Sakakibara H."/>
            <person name="Demura T."/>
            <person name="Yamaguchi S."/>
            <person name="Yoneyama K."/>
            <person name="Manabe R.I."/>
            <person name="Nelson D.C."/>
            <person name="Schulman A.H."/>
            <person name="Timko M.P."/>
            <person name="dePamphilis C.W."/>
            <person name="Choi D."/>
            <person name="Shirasu K."/>
        </authorList>
    </citation>
    <scope>NUCLEOTIDE SEQUENCE [LARGE SCALE GENOMIC DNA]</scope>
    <source>
        <strain evidence="7">cv. UVA1</strain>
    </source>
</reference>
<name>A0A5A7PIG8_STRAF</name>
<evidence type="ECO:0000259" key="5">
    <source>
        <dbReference type="PROSITE" id="PS50102"/>
    </source>
</evidence>
<dbReference type="Pfam" id="PF00076">
    <property type="entry name" value="RRM_1"/>
    <property type="match status" value="1"/>
</dbReference>
<dbReference type="SMART" id="SM00360">
    <property type="entry name" value="RRM"/>
    <property type="match status" value="1"/>
</dbReference>
<dbReference type="PANTHER" id="PTHR48024">
    <property type="entry name" value="GEO13361P1-RELATED"/>
    <property type="match status" value="1"/>
</dbReference>
<comment type="caution">
    <text evidence="6">The sequence shown here is derived from an EMBL/GenBank/DDBJ whole genome shotgun (WGS) entry which is preliminary data.</text>
</comment>
<evidence type="ECO:0000256" key="3">
    <source>
        <dbReference type="SAM" id="Coils"/>
    </source>
</evidence>
<dbReference type="InterPro" id="IPR000504">
    <property type="entry name" value="RRM_dom"/>
</dbReference>
<proteinExistence type="predicted"/>
<evidence type="ECO:0000313" key="7">
    <source>
        <dbReference type="Proteomes" id="UP000325081"/>
    </source>
</evidence>
<feature type="compositionally biased region" description="Basic and acidic residues" evidence="4">
    <location>
        <begin position="91"/>
        <end position="145"/>
    </location>
</feature>
<dbReference type="GO" id="GO:0003723">
    <property type="term" value="F:RNA binding"/>
    <property type="evidence" value="ECO:0007669"/>
    <property type="project" value="UniProtKB-UniRule"/>
</dbReference>
<dbReference type="Proteomes" id="UP000325081">
    <property type="component" value="Unassembled WGS sequence"/>
</dbReference>
<keyword evidence="1 2" id="KW-0694">RNA-binding</keyword>
<dbReference type="PANTHER" id="PTHR48024:SF56">
    <property type="entry name" value="HETEROGENEOUS NUCLEAR RIBONUCLEOPROTEIN A0"/>
    <property type="match status" value="1"/>
</dbReference>
<accession>A0A5A7PIG8</accession>